<evidence type="ECO:0000313" key="1">
    <source>
        <dbReference type="EMBL" id="RAK00528.1"/>
    </source>
</evidence>
<name>A0A327X298_LARAB</name>
<organism evidence="1 2">
    <name type="scientific">Larkinella arboricola</name>
    <dbReference type="NCBI Taxonomy" id="643671"/>
    <lineage>
        <taxon>Bacteria</taxon>
        <taxon>Pseudomonadati</taxon>
        <taxon>Bacteroidota</taxon>
        <taxon>Cytophagia</taxon>
        <taxon>Cytophagales</taxon>
        <taxon>Spirosomataceae</taxon>
        <taxon>Larkinella</taxon>
    </lineage>
</organism>
<proteinExistence type="predicted"/>
<reference evidence="1 2" key="1">
    <citation type="submission" date="2018-06" db="EMBL/GenBank/DDBJ databases">
        <title>Genomic Encyclopedia of Archaeal and Bacterial Type Strains, Phase II (KMG-II): from individual species to whole genera.</title>
        <authorList>
            <person name="Goeker M."/>
        </authorList>
    </citation>
    <scope>NUCLEOTIDE SEQUENCE [LARGE SCALE GENOMIC DNA]</scope>
    <source>
        <strain evidence="1 2">DSM 21851</strain>
    </source>
</reference>
<accession>A0A327X298</accession>
<dbReference type="Proteomes" id="UP000248790">
    <property type="component" value="Unassembled WGS sequence"/>
</dbReference>
<gene>
    <name evidence="1" type="ORF">LX87_02235</name>
</gene>
<comment type="caution">
    <text evidence="1">The sequence shown here is derived from an EMBL/GenBank/DDBJ whole genome shotgun (WGS) entry which is preliminary data.</text>
</comment>
<protein>
    <submittedName>
        <fullName evidence="1">Uncharacterized protein</fullName>
    </submittedName>
</protein>
<dbReference type="RefSeq" id="WP_111628262.1">
    <property type="nucleotide sequence ID" value="NZ_QLMC01000002.1"/>
</dbReference>
<keyword evidence="2" id="KW-1185">Reference proteome</keyword>
<dbReference type="EMBL" id="QLMC01000002">
    <property type="protein sequence ID" value="RAK00528.1"/>
    <property type="molecule type" value="Genomic_DNA"/>
</dbReference>
<evidence type="ECO:0000313" key="2">
    <source>
        <dbReference type="Proteomes" id="UP000248790"/>
    </source>
</evidence>
<sequence length="61" mass="6311">MKKQSLILNVLAFFFALVTTATGGLLQIAGAMVALGLCAGALMFSSAHKVDENNNPVSSDL</sequence>
<dbReference type="AlphaFoldDB" id="A0A327X298"/>